<gene>
    <name evidence="4" type="ORF">SAY86_011494</name>
</gene>
<dbReference type="Gene3D" id="3.30.460.10">
    <property type="entry name" value="Beta Polymerase, domain 2"/>
    <property type="match status" value="1"/>
</dbReference>
<name>A0AAN7LKC8_TRANT</name>
<dbReference type="SUPFAM" id="SSF81301">
    <property type="entry name" value="Nucleotidyltransferase"/>
    <property type="match status" value="1"/>
</dbReference>
<dbReference type="PANTHER" id="PTHR45979:SF30">
    <property type="entry name" value="NUCLEOTIDYLTRANSFERASE"/>
    <property type="match status" value="1"/>
</dbReference>
<evidence type="ECO:0000256" key="1">
    <source>
        <dbReference type="SAM" id="MobiDB-lite"/>
    </source>
</evidence>
<dbReference type="PANTHER" id="PTHR45979">
    <property type="entry name" value="PAP/OAS1 SUBSTRATE-BINDING DOMAIN SUPERFAMILY"/>
    <property type="match status" value="1"/>
</dbReference>
<evidence type="ECO:0000313" key="4">
    <source>
        <dbReference type="EMBL" id="KAK4787661.1"/>
    </source>
</evidence>
<sequence length="1320" mass="146311">MGKHEGRVQPPTIFLPNGLLPGEDASVGQELDWERWSKAEERTAELIACIQPNPSSEERRNAVADYVQRLIMKCFPCQVFTFGSVPLKTYLPDGDIDLTAFRKNQNMKDSCAHHVRDILEKEEKNENAEFRVKEVQYIQAEVKIVKCLVENIVVDISFDQLGGLCTLCFLEEVDNLINQEHLFKRSIILIKAWCYYESRILGAHHGLISTYALEILVLYIFHVYNKKFVGPLEVLYRFLEFFSKFDWDNFCISLWGPVPLSSLPDMTAEPPRKDNGDFLLYKRFLDTRTSAYTIFPNGQENQGQTFLSKHFNVIDPLRLNNNLGRSVNRGNFFRIRSAFAFGTKKLAQLLDCPKDCLLSEIDEFFTNTWDRHRSGYRSDATRNDPSLSRLYNTEKLYVSEKLLSSSGSRKAEISCGHVSQAEATHGSHVNLPSERMARSTHASLSQARQKNHENLYSSRMDHPRGDRISKQDYYPDRHQRSSRADDLVRDIQGRCLFARTQSSPELSDSYDEASSLGRCNTVPEAGKNQSNSARLDGHRKKIMETGTVKADAPYLQTNGSTLAASMSASDSYQEEDSRLGVEAEEFTSVSGAQRMPQGQQVFMNKLAYPQAYDFNDQVQLPASLSSSHLPPNLFLMGYGQRNLTGMVPTNIPMIESLWGTNMAFPHGFVTPPLAHYFPSVGMVTTAENLLDNGDQHLNPGAGSNTSEVDNSSWHGQDQGSARGSALDDENSVGLPDDHHRPSTASSNKFVPSSRIASFDSNQLLQRSAVGNQIINRDNHSDAFHQSSIENEAYLDDKFAANLRPNQSSYSSSDRSMTSSENSWDGSSAKASISSRANGGRRDTSAVSSTVCGKNKSMSERPSAPIDDDSRNWNPALRGTEITNPGSQPVPSLRMTAQHPIAGFEPTRPGLLDSVAPLGPVLLGPGSQQKPGDNSGLFFHPTGPPVHFMTMVPLYNFMNDTGSSEAPISLSNQEDGLDHSDFGQNFDSSGRVNQPEGINMSDRFSEHVAAAPAELSVPKPDILESDFTSHLRNLHYGWICQNARCTAPPVYHYPVYLQGRVPWDGNPARPVACNTGPFTQLMGCGSSNLVHVPFQPISIGPSSIYHVDEMPGYGSGTGTYLPNPKVSARQRHSSISRRPNYKFYRSDNYSERESNRTVCPKSRTSSGRGYSRNQVVDKPTPRRERATPISSQLERTWSSSHGHNFLASPYHFDNSHIYSNSIQGGPSNLSQYGTYPLTTMDSNTVSSNGPSFPPPVMFCTYDSNYGNGYTHPLSAGQLEFGSLGAVGFQRMNDISQSSGPSPEEQMLHGGSASSPDLPSSP</sequence>
<feature type="region of interest" description="Disordered" evidence="1">
    <location>
        <begin position="1"/>
        <end position="21"/>
    </location>
</feature>
<dbReference type="EMBL" id="JAXQNO010000012">
    <property type="protein sequence ID" value="KAK4787661.1"/>
    <property type="molecule type" value="Genomic_DNA"/>
</dbReference>
<feature type="compositionally biased region" description="Basic and acidic residues" evidence="1">
    <location>
        <begin position="459"/>
        <end position="485"/>
    </location>
</feature>
<dbReference type="Proteomes" id="UP001346149">
    <property type="component" value="Unassembled WGS sequence"/>
</dbReference>
<feature type="region of interest" description="Disordered" evidence="1">
    <location>
        <begin position="804"/>
        <end position="890"/>
    </location>
</feature>
<feature type="compositionally biased region" description="Basic and acidic residues" evidence="1">
    <location>
        <begin position="1143"/>
        <end position="1154"/>
    </location>
</feature>
<feature type="region of interest" description="Disordered" evidence="1">
    <location>
        <begin position="1115"/>
        <end position="1194"/>
    </location>
</feature>
<keyword evidence="5" id="KW-1185">Reference proteome</keyword>
<evidence type="ECO:0000259" key="3">
    <source>
        <dbReference type="Pfam" id="PF26180"/>
    </source>
</evidence>
<accession>A0AAN7LKC8</accession>
<feature type="compositionally biased region" description="Polar residues" evidence="1">
    <location>
        <begin position="742"/>
        <end position="751"/>
    </location>
</feature>
<feature type="domain" description="PAP/OAS1 substrate-binding-related" evidence="3">
    <location>
        <begin position="177"/>
        <end position="369"/>
    </location>
</feature>
<feature type="region of interest" description="Disordered" evidence="1">
    <location>
        <begin position="1291"/>
        <end position="1320"/>
    </location>
</feature>
<feature type="compositionally biased region" description="Polar residues" evidence="1">
    <location>
        <begin position="1310"/>
        <end position="1320"/>
    </location>
</feature>
<dbReference type="Pfam" id="PF26180">
    <property type="entry name" value="PAP-OAS1"/>
    <property type="match status" value="1"/>
</dbReference>
<dbReference type="InterPro" id="IPR058920">
    <property type="entry name" value="PAP-OAS1-bd-rel"/>
</dbReference>
<dbReference type="InterPro" id="IPR054708">
    <property type="entry name" value="MTPAP-like_central"/>
</dbReference>
<reference evidence="4 5" key="1">
    <citation type="journal article" date="2023" name="Hortic Res">
        <title>Pangenome of water caltrop reveals structural variations and asymmetric subgenome divergence after allopolyploidization.</title>
        <authorList>
            <person name="Zhang X."/>
            <person name="Chen Y."/>
            <person name="Wang L."/>
            <person name="Yuan Y."/>
            <person name="Fang M."/>
            <person name="Shi L."/>
            <person name="Lu R."/>
            <person name="Comes H.P."/>
            <person name="Ma Y."/>
            <person name="Chen Y."/>
            <person name="Huang G."/>
            <person name="Zhou Y."/>
            <person name="Zheng Z."/>
            <person name="Qiu Y."/>
        </authorList>
    </citation>
    <scope>NUCLEOTIDE SEQUENCE [LARGE SCALE GENOMIC DNA]</scope>
    <source>
        <strain evidence="4">F231</strain>
    </source>
</reference>
<dbReference type="Gene3D" id="1.10.1410.10">
    <property type="match status" value="1"/>
</dbReference>
<dbReference type="SUPFAM" id="SSF81631">
    <property type="entry name" value="PAP/OAS1 substrate-binding domain"/>
    <property type="match status" value="1"/>
</dbReference>
<feature type="compositionally biased region" description="Polar residues" evidence="1">
    <location>
        <begin position="823"/>
        <end position="836"/>
    </location>
</feature>
<evidence type="ECO:0008006" key="6">
    <source>
        <dbReference type="Google" id="ProtNLM"/>
    </source>
</evidence>
<feature type="compositionally biased region" description="Polar residues" evidence="1">
    <location>
        <begin position="701"/>
        <end position="721"/>
    </location>
</feature>
<comment type="caution">
    <text evidence="4">The sequence shown here is derived from an EMBL/GenBank/DDBJ whole genome shotgun (WGS) entry which is preliminary data.</text>
</comment>
<feature type="compositionally biased region" description="Polar residues" evidence="1">
    <location>
        <begin position="880"/>
        <end position="889"/>
    </location>
</feature>
<feature type="compositionally biased region" description="Low complexity" evidence="1">
    <location>
        <begin position="807"/>
        <end position="822"/>
    </location>
</feature>
<dbReference type="InterPro" id="IPR058921">
    <property type="entry name" value="PAP/OAS1-rel"/>
</dbReference>
<dbReference type="InterPro" id="IPR043519">
    <property type="entry name" value="NT_sf"/>
</dbReference>
<proteinExistence type="predicted"/>
<evidence type="ECO:0000259" key="2">
    <source>
        <dbReference type="Pfam" id="PF22600"/>
    </source>
</evidence>
<protein>
    <recommendedName>
        <fullName evidence="6">Polymerase nucleotidyl transferase domain-containing protein</fullName>
    </recommendedName>
</protein>
<dbReference type="FunFam" id="3.30.460.10:FF:000046">
    <property type="entry name" value="PAP/OAS1 substrate-binding domain superfamily"/>
    <property type="match status" value="1"/>
</dbReference>
<feature type="domain" description="Poly(A) RNA polymerase mitochondrial-like central palm" evidence="2">
    <location>
        <begin position="44"/>
        <end position="164"/>
    </location>
</feature>
<feature type="compositionally biased region" description="Polar residues" evidence="1">
    <location>
        <begin position="1161"/>
        <end position="1173"/>
    </location>
</feature>
<organism evidence="4 5">
    <name type="scientific">Trapa natans</name>
    <name type="common">Water chestnut</name>
    <dbReference type="NCBI Taxonomy" id="22666"/>
    <lineage>
        <taxon>Eukaryota</taxon>
        <taxon>Viridiplantae</taxon>
        <taxon>Streptophyta</taxon>
        <taxon>Embryophyta</taxon>
        <taxon>Tracheophyta</taxon>
        <taxon>Spermatophyta</taxon>
        <taxon>Magnoliopsida</taxon>
        <taxon>eudicotyledons</taxon>
        <taxon>Gunneridae</taxon>
        <taxon>Pentapetalae</taxon>
        <taxon>rosids</taxon>
        <taxon>malvids</taxon>
        <taxon>Myrtales</taxon>
        <taxon>Lythraceae</taxon>
        <taxon>Trapa</taxon>
    </lineage>
</organism>
<feature type="region of interest" description="Disordered" evidence="1">
    <location>
        <begin position="691"/>
        <end position="751"/>
    </location>
</feature>
<feature type="region of interest" description="Disordered" evidence="1">
    <location>
        <begin position="965"/>
        <end position="987"/>
    </location>
</feature>
<feature type="region of interest" description="Disordered" evidence="1">
    <location>
        <begin position="419"/>
        <end position="485"/>
    </location>
</feature>
<evidence type="ECO:0000313" key="5">
    <source>
        <dbReference type="Proteomes" id="UP001346149"/>
    </source>
</evidence>
<dbReference type="Pfam" id="PF22600">
    <property type="entry name" value="MTPAP-like_central"/>
    <property type="match status" value="1"/>
</dbReference>
<dbReference type="CDD" id="cd05402">
    <property type="entry name" value="NT_PAP_TUTase"/>
    <property type="match status" value="1"/>
</dbReference>